<sequence>MPRLYAALVRHGDYHQLADTPSAHQPFALTDAGYREAEVEASRFARQLQGENWVLADELHTSTLLRAWQTARIYAQALALGEGPGLTTVEFGALAERCVGAAANLSLGQIAEVIASDPRYEALPPDWKSDSDFCLPFLGAESLWQAGERVAAHIRAAMQGLAASATRDSLQLFVGHGAAFRHAAALLGALPRDQVAAVSMYHARPVILEWRAQGPWRHVAGDWKPRGRRLD</sequence>
<dbReference type="Proteomes" id="UP000321039">
    <property type="component" value="Unassembled WGS sequence"/>
</dbReference>
<dbReference type="InterPro" id="IPR029033">
    <property type="entry name" value="His_PPase_superfam"/>
</dbReference>
<dbReference type="AlphaFoldDB" id="A0A5C9A4R0"/>
<protein>
    <submittedName>
        <fullName evidence="1">Histidine phosphatase family protein</fullName>
    </submittedName>
</protein>
<dbReference type="RefSeq" id="WP_148067794.1">
    <property type="nucleotide sequence ID" value="NZ_VRZA01000002.1"/>
</dbReference>
<evidence type="ECO:0000313" key="1">
    <source>
        <dbReference type="EMBL" id="TXS95778.1"/>
    </source>
</evidence>
<dbReference type="EMBL" id="VRZA01000002">
    <property type="protein sequence ID" value="TXS95778.1"/>
    <property type="molecule type" value="Genomic_DNA"/>
</dbReference>
<keyword evidence="2" id="KW-1185">Reference proteome</keyword>
<dbReference type="InterPro" id="IPR013078">
    <property type="entry name" value="His_Pase_superF_clade-1"/>
</dbReference>
<reference evidence="1 2" key="1">
    <citation type="submission" date="2019-08" db="EMBL/GenBank/DDBJ databases">
        <title>Parahaliea maris sp. nov., isolated from the surface seawater.</title>
        <authorList>
            <person name="Liu Y."/>
        </authorList>
    </citation>
    <scope>NUCLEOTIDE SEQUENCE [LARGE SCALE GENOMIC DNA]</scope>
    <source>
        <strain evidence="1 2">HSLHS9</strain>
    </source>
</reference>
<gene>
    <name evidence="1" type="ORF">FV139_07895</name>
</gene>
<proteinExistence type="predicted"/>
<dbReference type="SUPFAM" id="SSF53254">
    <property type="entry name" value="Phosphoglycerate mutase-like"/>
    <property type="match status" value="1"/>
</dbReference>
<accession>A0A5C9A4R0</accession>
<dbReference type="Pfam" id="PF00300">
    <property type="entry name" value="His_Phos_1"/>
    <property type="match status" value="1"/>
</dbReference>
<evidence type="ECO:0000313" key="2">
    <source>
        <dbReference type="Proteomes" id="UP000321039"/>
    </source>
</evidence>
<dbReference type="Gene3D" id="3.40.50.1240">
    <property type="entry name" value="Phosphoglycerate mutase-like"/>
    <property type="match status" value="1"/>
</dbReference>
<organism evidence="1 2">
    <name type="scientific">Parahaliea maris</name>
    <dbReference type="NCBI Taxonomy" id="2716870"/>
    <lineage>
        <taxon>Bacteria</taxon>
        <taxon>Pseudomonadati</taxon>
        <taxon>Pseudomonadota</taxon>
        <taxon>Gammaproteobacteria</taxon>
        <taxon>Cellvibrionales</taxon>
        <taxon>Halieaceae</taxon>
        <taxon>Parahaliea</taxon>
    </lineage>
</organism>
<comment type="caution">
    <text evidence="1">The sequence shown here is derived from an EMBL/GenBank/DDBJ whole genome shotgun (WGS) entry which is preliminary data.</text>
</comment>
<name>A0A5C9A4R0_9GAMM</name>